<proteinExistence type="predicted"/>
<reference evidence="2" key="1">
    <citation type="submission" date="2020-01" db="EMBL/GenBank/DDBJ databases">
        <title>Genome sequence of Kobresia littledalei, the first chromosome-level genome in the family Cyperaceae.</title>
        <authorList>
            <person name="Qu G."/>
        </authorList>
    </citation>
    <scope>NUCLEOTIDE SEQUENCE</scope>
    <source>
        <strain evidence="2">C.B.Clarke</strain>
        <tissue evidence="2">Leaf</tissue>
    </source>
</reference>
<sequence>METEGDPEYLSFLSYLRECDNSYMFEFQPDGASSSVRVKYDQINPTSEMKPNCKSKRIRPDFSAIEAVIEESGGETPGVESDSVRSGKKRRKNNKEEGLSEKKPVFRGYTEKASKTDVSVNIGNEVIASGREKASFEKEGENLVRKDASVDERVEIQSQEASPPSKSATTDFQGFILLMKMLCPVEKTIYPGWNDDKEDVIRPMVEPTKSISMDFDWIEEKREVEAKSRHKGNKRGRMESDSEATFHQFLDSDEEPIMDEIPVEVLSRPPSVYKDRLIRELKRPFDKCEYRELMKKAAFRSKKIVIKELRPVKYAVETKAAGKVRERAIKTEDASNSFFNWYPVLYLVKSISSILSPGLSGNLKR</sequence>
<dbReference type="Proteomes" id="UP000623129">
    <property type="component" value="Unassembled WGS sequence"/>
</dbReference>
<keyword evidence="3" id="KW-1185">Reference proteome</keyword>
<organism evidence="2 3">
    <name type="scientific">Carex littledalei</name>
    <dbReference type="NCBI Taxonomy" id="544730"/>
    <lineage>
        <taxon>Eukaryota</taxon>
        <taxon>Viridiplantae</taxon>
        <taxon>Streptophyta</taxon>
        <taxon>Embryophyta</taxon>
        <taxon>Tracheophyta</taxon>
        <taxon>Spermatophyta</taxon>
        <taxon>Magnoliopsida</taxon>
        <taxon>Liliopsida</taxon>
        <taxon>Poales</taxon>
        <taxon>Cyperaceae</taxon>
        <taxon>Cyperoideae</taxon>
        <taxon>Cariceae</taxon>
        <taxon>Carex</taxon>
        <taxon>Carex subgen. Euthyceras</taxon>
    </lineage>
</organism>
<dbReference type="AlphaFoldDB" id="A0A833V772"/>
<name>A0A833V772_9POAL</name>
<evidence type="ECO:0000256" key="1">
    <source>
        <dbReference type="SAM" id="MobiDB-lite"/>
    </source>
</evidence>
<feature type="region of interest" description="Disordered" evidence="1">
    <location>
        <begin position="71"/>
        <end position="107"/>
    </location>
</feature>
<dbReference type="PANTHER" id="PTHR34194">
    <property type="entry name" value="F14J8.16 PROTEIN"/>
    <property type="match status" value="1"/>
</dbReference>
<evidence type="ECO:0000313" key="3">
    <source>
        <dbReference type="Proteomes" id="UP000623129"/>
    </source>
</evidence>
<accession>A0A833V772</accession>
<comment type="caution">
    <text evidence="2">The sequence shown here is derived from an EMBL/GenBank/DDBJ whole genome shotgun (WGS) entry which is preliminary data.</text>
</comment>
<evidence type="ECO:0000313" key="2">
    <source>
        <dbReference type="EMBL" id="KAF3327236.1"/>
    </source>
</evidence>
<dbReference type="EMBL" id="SWLB01000017">
    <property type="protein sequence ID" value="KAF3327236.1"/>
    <property type="molecule type" value="Genomic_DNA"/>
</dbReference>
<dbReference type="PANTHER" id="PTHR34194:SF25">
    <property type="entry name" value="OS05G0423200 PROTEIN"/>
    <property type="match status" value="1"/>
</dbReference>
<protein>
    <submittedName>
        <fullName evidence="2">Uncharacterized protein</fullName>
    </submittedName>
</protein>
<feature type="compositionally biased region" description="Basic and acidic residues" evidence="1">
    <location>
        <begin position="94"/>
        <end position="107"/>
    </location>
</feature>
<gene>
    <name evidence="2" type="ORF">FCM35_KLT07354</name>
</gene>